<evidence type="ECO:0000256" key="1">
    <source>
        <dbReference type="ARBA" id="ARBA00001933"/>
    </source>
</evidence>
<dbReference type="InterPro" id="IPR015422">
    <property type="entry name" value="PyrdxlP-dep_Trfase_small"/>
</dbReference>
<gene>
    <name evidence="5" type="ORF">UFOPK2372_00209</name>
</gene>
<organism evidence="5">
    <name type="scientific">freshwater metagenome</name>
    <dbReference type="NCBI Taxonomy" id="449393"/>
    <lineage>
        <taxon>unclassified sequences</taxon>
        <taxon>metagenomes</taxon>
        <taxon>ecological metagenomes</taxon>
    </lineage>
</organism>
<proteinExistence type="predicted"/>
<protein>
    <submittedName>
        <fullName evidence="5">Unannotated protein</fullName>
    </submittedName>
</protein>
<dbReference type="PANTHER" id="PTHR42832">
    <property type="entry name" value="AMINO ACID AMINOTRANSFERASE"/>
    <property type="match status" value="1"/>
</dbReference>
<dbReference type="SUPFAM" id="SSF53383">
    <property type="entry name" value="PLP-dependent transferases"/>
    <property type="match status" value="1"/>
</dbReference>
<dbReference type="CDD" id="cd00609">
    <property type="entry name" value="AAT_like"/>
    <property type="match status" value="1"/>
</dbReference>
<evidence type="ECO:0000256" key="3">
    <source>
        <dbReference type="ARBA" id="ARBA00022679"/>
    </source>
</evidence>
<dbReference type="InterPro" id="IPR004839">
    <property type="entry name" value="Aminotransferase_I/II_large"/>
</dbReference>
<dbReference type="InterPro" id="IPR015421">
    <property type="entry name" value="PyrdxlP-dep_Trfase_major"/>
</dbReference>
<name>A0A6J6N6F7_9ZZZZ</name>
<dbReference type="GO" id="GO:0030170">
    <property type="term" value="F:pyridoxal phosphate binding"/>
    <property type="evidence" value="ECO:0007669"/>
    <property type="project" value="InterPro"/>
</dbReference>
<dbReference type="InterPro" id="IPR015424">
    <property type="entry name" value="PyrdxlP-dep_Trfase"/>
</dbReference>
<dbReference type="Gene3D" id="3.90.1150.10">
    <property type="entry name" value="Aspartate Aminotransferase, domain 1"/>
    <property type="match status" value="1"/>
</dbReference>
<reference evidence="5" key="1">
    <citation type="submission" date="2020-05" db="EMBL/GenBank/DDBJ databases">
        <authorList>
            <person name="Chiriac C."/>
            <person name="Salcher M."/>
            <person name="Ghai R."/>
            <person name="Kavagutti S V."/>
        </authorList>
    </citation>
    <scope>NUCLEOTIDE SEQUENCE</scope>
</reference>
<evidence type="ECO:0000313" key="5">
    <source>
        <dbReference type="EMBL" id="CAB4680485.1"/>
    </source>
</evidence>
<dbReference type="InterPro" id="IPR019880">
    <property type="entry name" value="OxyQ"/>
</dbReference>
<dbReference type="GO" id="GO:0008483">
    <property type="term" value="F:transaminase activity"/>
    <property type="evidence" value="ECO:0007669"/>
    <property type="project" value="UniProtKB-KW"/>
</dbReference>
<evidence type="ECO:0000259" key="4">
    <source>
        <dbReference type="Pfam" id="PF00155"/>
    </source>
</evidence>
<sequence length="273" mass="29693">MPLIGSKEFVAWLPTFLQSKKVIIPKVAYPTYNVGAILAGAQAITVDLDAKQWPQADLAWINSPSNPTGRVHTESELKSAIEYSRKNNTPVVSDECYLGFGDSVTPTSILRYTEGDNSNILAVHSLSKRSSMAGYRGAFVIGDSVLIKKILEIRKHAGMMVPLPIQHAMIAALADENHVSEQRARYNSRRKTLSPALQSIGFKIEHSEAGLYIWCTRGEDAWKSVEALAKLGILVTPGIFYGADGSQYVRIAMTATDAAIADAASRIKASKAE</sequence>
<dbReference type="Gene3D" id="3.40.640.10">
    <property type="entry name" value="Type I PLP-dependent aspartate aminotransferase-like (Major domain)"/>
    <property type="match status" value="1"/>
</dbReference>
<keyword evidence="2" id="KW-0032">Aminotransferase</keyword>
<evidence type="ECO:0000256" key="2">
    <source>
        <dbReference type="ARBA" id="ARBA00022576"/>
    </source>
</evidence>
<dbReference type="NCBIfam" id="TIGR03539">
    <property type="entry name" value="DapC_actino"/>
    <property type="match status" value="1"/>
</dbReference>
<dbReference type="Pfam" id="PF00155">
    <property type="entry name" value="Aminotran_1_2"/>
    <property type="match status" value="1"/>
</dbReference>
<dbReference type="InterPro" id="IPR050881">
    <property type="entry name" value="LL-DAP_aminotransferase"/>
</dbReference>
<keyword evidence="3" id="KW-0808">Transferase</keyword>
<dbReference type="AlphaFoldDB" id="A0A6J6N6F7"/>
<feature type="domain" description="Aminotransferase class I/classII large" evidence="4">
    <location>
        <begin position="5"/>
        <end position="267"/>
    </location>
</feature>
<comment type="cofactor">
    <cofactor evidence="1">
        <name>pyridoxal 5'-phosphate</name>
        <dbReference type="ChEBI" id="CHEBI:597326"/>
    </cofactor>
</comment>
<dbReference type="EMBL" id="CAEZXJ010000017">
    <property type="protein sequence ID" value="CAB4680485.1"/>
    <property type="molecule type" value="Genomic_DNA"/>
</dbReference>
<dbReference type="PANTHER" id="PTHR42832:SF3">
    <property type="entry name" value="L-GLUTAMINE--4-(METHYLSULFANYL)-2-OXOBUTANOATE AMINOTRANSFERASE"/>
    <property type="match status" value="1"/>
</dbReference>
<accession>A0A6J6N6F7</accession>